<dbReference type="AlphaFoldDB" id="A0A1N6ESS0"/>
<dbReference type="InterPro" id="IPR046235">
    <property type="entry name" value="DUF6268"/>
</dbReference>
<accession>A0A1N6ESS0</accession>
<dbReference type="Proteomes" id="UP000185003">
    <property type="component" value="Unassembled WGS sequence"/>
</dbReference>
<dbReference type="RefSeq" id="WP_074238920.1">
    <property type="nucleotide sequence ID" value="NZ_FSRA01000001.1"/>
</dbReference>
<dbReference type="Pfam" id="PF19783">
    <property type="entry name" value="DUF6268"/>
    <property type="match status" value="1"/>
</dbReference>
<dbReference type="EMBL" id="FSRA01000001">
    <property type="protein sequence ID" value="SIN86040.1"/>
    <property type="molecule type" value="Genomic_DNA"/>
</dbReference>
<organism evidence="3 4">
    <name type="scientific">Chitinophaga niabensis</name>
    <dbReference type="NCBI Taxonomy" id="536979"/>
    <lineage>
        <taxon>Bacteria</taxon>
        <taxon>Pseudomonadati</taxon>
        <taxon>Bacteroidota</taxon>
        <taxon>Chitinophagia</taxon>
        <taxon>Chitinophagales</taxon>
        <taxon>Chitinophagaceae</taxon>
        <taxon>Chitinophaga</taxon>
    </lineage>
</organism>
<dbReference type="STRING" id="536979.SAMN04488055_1804"/>
<keyword evidence="4" id="KW-1185">Reference proteome</keyword>
<sequence length="305" mass="34388">MLKSFAISFLLLFLCISQRTFAQLPPSGITVNVDYLPASKYRKPIGEEKYEKTEASSSQQRIRFNGNFLLANKGDLASGNIRSWGIMVNGSYTKMNNKGYEQKVIPGELLEVDAGIQHFRSLKNNWGLYSAVSVGLYTDMEKINGNDVFINGVAMFIKRKPKYAYGFGAGITNATGVPLILPGLFFQWQTGNKLKVNVTLPENISATYLLSQQTDLTLYFRPKFGVYDVENMPEGKRLMSFIQLPLGLEHTWHLKKLDLFYGGGIMPLRSFDYSDKSISGIFKNKPSHLLSTNVFLNAGVRWNFR</sequence>
<dbReference type="OrthoDB" id="665720at2"/>
<feature type="domain" description="DUF6268" evidence="2">
    <location>
        <begin position="19"/>
        <end position="303"/>
    </location>
</feature>
<feature type="signal peptide" evidence="1">
    <location>
        <begin position="1"/>
        <end position="22"/>
    </location>
</feature>
<feature type="chain" id="PRO_5012342305" description="DUF6268 domain-containing protein" evidence="1">
    <location>
        <begin position="23"/>
        <end position="305"/>
    </location>
</feature>
<evidence type="ECO:0000313" key="3">
    <source>
        <dbReference type="EMBL" id="SIN86040.1"/>
    </source>
</evidence>
<proteinExistence type="predicted"/>
<protein>
    <recommendedName>
        <fullName evidence="2">DUF6268 domain-containing protein</fullName>
    </recommendedName>
</protein>
<evidence type="ECO:0000256" key="1">
    <source>
        <dbReference type="SAM" id="SignalP"/>
    </source>
</evidence>
<reference evidence="3 4" key="1">
    <citation type="submission" date="2016-11" db="EMBL/GenBank/DDBJ databases">
        <authorList>
            <person name="Jaros S."/>
            <person name="Januszkiewicz K."/>
            <person name="Wedrychowicz H."/>
        </authorList>
    </citation>
    <scope>NUCLEOTIDE SEQUENCE [LARGE SCALE GENOMIC DNA]</scope>
    <source>
        <strain evidence="3 4">DSM 24787</strain>
    </source>
</reference>
<name>A0A1N6ESS0_9BACT</name>
<gene>
    <name evidence="3" type="ORF">SAMN04488055_1804</name>
</gene>
<evidence type="ECO:0000259" key="2">
    <source>
        <dbReference type="Pfam" id="PF19783"/>
    </source>
</evidence>
<keyword evidence="1" id="KW-0732">Signal</keyword>
<evidence type="ECO:0000313" key="4">
    <source>
        <dbReference type="Proteomes" id="UP000185003"/>
    </source>
</evidence>